<dbReference type="Proteomes" id="UP000261166">
    <property type="component" value="Unassembled WGS sequence"/>
</dbReference>
<keyword evidence="3" id="KW-0997">Cell inner membrane</keyword>
<keyword evidence="2" id="KW-1003">Cell membrane</keyword>
<dbReference type="PANTHER" id="PTHR34390">
    <property type="entry name" value="UPF0442 PROTEIN YJJB-RELATED"/>
    <property type="match status" value="1"/>
</dbReference>
<evidence type="ECO:0000256" key="6">
    <source>
        <dbReference type="ARBA" id="ARBA00023136"/>
    </source>
</evidence>
<dbReference type="EMBL" id="QVLU01000002">
    <property type="protein sequence ID" value="RGE73964.1"/>
    <property type="molecule type" value="Genomic_DNA"/>
</dbReference>
<dbReference type="InterPro" id="IPR050539">
    <property type="entry name" value="ThrE_Dicarb/AminoAcid_Exp"/>
</dbReference>
<keyword evidence="6 8" id="KW-0472">Membrane</keyword>
<evidence type="ECO:0000256" key="8">
    <source>
        <dbReference type="SAM" id="Phobius"/>
    </source>
</evidence>
<evidence type="ECO:0000313" key="10">
    <source>
        <dbReference type="EMBL" id="RGE64191.1"/>
    </source>
</evidence>
<evidence type="ECO:0000313" key="11">
    <source>
        <dbReference type="EMBL" id="RGE73964.1"/>
    </source>
</evidence>
<keyword evidence="12" id="KW-1185">Reference proteome</keyword>
<feature type="transmembrane region" description="Helical" evidence="8">
    <location>
        <begin position="76"/>
        <end position="98"/>
    </location>
</feature>
<evidence type="ECO:0000313" key="12">
    <source>
        <dbReference type="Proteomes" id="UP000260812"/>
    </source>
</evidence>
<evidence type="ECO:0000256" key="4">
    <source>
        <dbReference type="ARBA" id="ARBA00022692"/>
    </source>
</evidence>
<dbReference type="GO" id="GO:0015744">
    <property type="term" value="P:succinate transport"/>
    <property type="evidence" value="ECO:0007669"/>
    <property type="project" value="TreeGrafter"/>
</dbReference>
<dbReference type="AlphaFoldDB" id="A0A3E3J3Q7"/>
<dbReference type="OrthoDB" id="9810047at2"/>
<evidence type="ECO:0000313" key="13">
    <source>
        <dbReference type="Proteomes" id="UP000261166"/>
    </source>
</evidence>
<reference evidence="11 13" key="1">
    <citation type="submission" date="2018-08" db="EMBL/GenBank/DDBJ databases">
        <title>A genome reference for cultivated species of the human gut microbiota.</title>
        <authorList>
            <person name="Zou Y."/>
            <person name="Xue W."/>
            <person name="Luo G."/>
        </authorList>
    </citation>
    <scope>NUCLEOTIDE SEQUENCE [LARGE SCALE GENOMIC DNA]</scope>
    <source>
        <strain evidence="11 13">AF26-4BH</strain>
        <strain evidence="10">TF05-5AC</strain>
    </source>
</reference>
<dbReference type="GO" id="GO:0005886">
    <property type="term" value="C:plasma membrane"/>
    <property type="evidence" value="ECO:0007669"/>
    <property type="project" value="UniProtKB-SubCell"/>
</dbReference>
<dbReference type="EMBL" id="QVLV01000002">
    <property type="protein sequence ID" value="RGE64191.1"/>
    <property type="molecule type" value="Genomic_DNA"/>
</dbReference>
<gene>
    <name evidence="11" type="ORF">DWY69_02415</name>
    <name evidence="10" type="ORF">DXC51_03715</name>
</gene>
<dbReference type="PANTHER" id="PTHR34390:SF1">
    <property type="entry name" value="SUCCINATE TRANSPORTER SUBUNIT YJJB-RELATED"/>
    <property type="match status" value="1"/>
</dbReference>
<comment type="similarity">
    <text evidence="7">Belongs to the ThrE exporter (TC 2.A.79) family.</text>
</comment>
<evidence type="ECO:0000256" key="7">
    <source>
        <dbReference type="ARBA" id="ARBA00034125"/>
    </source>
</evidence>
<evidence type="ECO:0000259" key="9">
    <source>
        <dbReference type="Pfam" id="PF12821"/>
    </source>
</evidence>
<evidence type="ECO:0000256" key="1">
    <source>
        <dbReference type="ARBA" id="ARBA00004651"/>
    </source>
</evidence>
<evidence type="ECO:0000256" key="2">
    <source>
        <dbReference type="ARBA" id="ARBA00022475"/>
    </source>
</evidence>
<dbReference type="InterPro" id="IPR024528">
    <property type="entry name" value="ThrE_2"/>
</dbReference>
<organism evidence="11 13">
    <name type="scientific">Eisenbergiella massiliensis</name>
    <dbReference type="NCBI Taxonomy" id="1720294"/>
    <lineage>
        <taxon>Bacteria</taxon>
        <taxon>Bacillati</taxon>
        <taxon>Bacillota</taxon>
        <taxon>Clostridia</taxon>
        <taxon>Lachnospirales</taxon>
        <taxon>Lachnospiraceae</taxon>
        <taxon>Eisenbergiella</taxon>
    </lineage>
</organism>
<keyword evidence="4 8" id="KW-0812">Transmembrane</keyword>
<dbReference type="Pfam" id="PF12821">
    <property type="entry name" value="ThrE_2"/>
    <property type="match status" value="1"/>
</dbReference>
<feature type="transmembrane region" description="Helical" evidence="8">
    <location>
        <begin position="118"/>
        <end position="140"/>
    </location>
</feature>
<proteinExistence type="inferred from homology"/>
<feature type="transmembrane region" description="Helical" evidence="8">
    <location>
        <begin position="37"/>
        <end position="64"/>
    </location>
</feature>
<comment type="caution">
    <text evidence="11">The sequence shown here is derived from an EMBL/GenBank/DDBJ whole genome shotgun (WGS) entry which is preliminary data.</text>
</comment>
<accession>A0A3E3J3Q7</accession>
<comment type="subcellular location">
    <subcellularLocation>
        <location evidence="1">Cell membrane</location>
        <topology evidence="1">Multi-pass membrane protein</topology>
    </subcellularLocation>
</comment>
<keyword evidence="5 8" id="KW-1133">Transmembrane helix</keyword>
<sequence length="156" mass="16873">MIVTQVLAAALGTVAFALLFGVPRKYYPYCGLIGGAGWLMYCLLEPVLNAAEATFFASVLVIFLSRMGAVREKCPVTIFLISGIIPLVPGAGIYWSAFYMVTDQLTEAGEAGFAAVKAAVAIVLGIVCVFELPQGVFNFVRRDRKELRTQKSRKNG</sequence>
<evidence type="ECO:0000256" key="3">
    <source>
        <dbReference type="ARBA" id="ARBA00022519"/>
    </source>
</evidence>
<dbReference type="Proteomes" id="UP000260812">
    <property type="component" value="Unassembled WGS sequence"/>
</dbReference>
<evidence type="ECO:0000256" key="5">
    <source>
        <dbReference type="ARBA" id="ARBA00022989"/>
    </source>
</evidence>
<name>A0A3E3J3Q7_9FIRM</name>
<protein>
    <submittedName>
        <fullName evidence="11">Threonine/serine exporter</fullName>
    </submittedName>
</protein>
<feature type="domain" description="Threonine/Serine exporter ThrE" evidence="9">
    <location>
        <begin position="5"/>
        <end position="129"/>
    </location>
</feature>